<evidence type="ECO:0000256" key="3">
    <source>
        <dbReference type="ARBA" id="ARBA00009453"/>
    </source>
</evidence>
<sequence>MDKMSSFLHIGDICSLYAEGSTSGFISTLGLVDDRCVVQPDAGDLNNPPKKFRDCLFKLCPMNRYSAQKQFWKAAKPGGNSTTDTVLLNKLHHAADLEKKQNESENRKLLGTVIQYGNVIQLLHLKSNKYLTVNKRLPALLEKNAMRVTLDSAGNEGSWFYIQPFYKLRSLGDSVVIGDKVVLNPVNAGQPLHASSHQLVDNPGCNEVNSVNCNTSWKVVLFMKWSDNKETILKGGDVVRLFHAEQEKFLTCDDYKKRQHVFLRTTGRQSATSATSSKALWEVEVVHRDPCRGGAGYWNSLFRFKHLATGCYLAAELDVDNEALRGRLRTPQEKIMCTLVPVPDGMEISSIFELDPTTLRGGDSMVPRSSYVRLKHLFTNTWVHSTNNPIDKEEEKPVMLRIGTSEVKEDKEAFAIVPVPPAEVRDLDFANDASKVLASIAGKLEKGTITQNERRFVTKLLEDLVFFVVDIPNSGQDVLEIMVNKPNRERQKLMREQNILKQIFKLLQAPFTDSGDGPMLRLEELGDQRHAPFRHICRLCYRVLRHSQQDYRKNQEYIAKQFRFMQKQIGYDVLAEDTITALLHNNRKLLEKHITAAEIDTFVTLVRKNREPRFLDYLSDLCVSMNKSIPVTQELICNAVLDSNNADILIETKLVLSRFEIETATNGETPVEAEDEEEVWLFWKDNSKDIRSKSIRELAQDAKEGQKEDQEVVSYYRCQLNLFARMCLDRQYLAINKISNQLDVDLILRCMSDEDLPFDLRASFCRLMLHMHVDRDPQEQVTPVKYARLWSEIPSKIAIDDYDNDGNSRDEIKERFSLTMDFVENYLREVVSQNIPFSDKEKNKLTFEVVNLARNLIYFGFYNFSDLLRLTKILLNILDCVHVSTIYPINKIEKGDENKSGSNVMKSIHGVGELMTQVVLRGGGLLPTTPAHQPEGEVVKTQTEPEREDIMVMDTKLKVIEILQFILNVRLDYRISCLLCIFKCEFDENNPAGENTANQRNFDFENIEEQAEGIFGGSEENTPLDLDDHGGRTFLRVLLHLTMHDYPPLVSGALHLLFRHFSQRQEVLMAFKQVQLLVTSQDVDNYKQIKSDLDQLRSIVEKSELWVYKRQGEDGMDGDGPSESDNKKKKTESTSSYNYRVVKEILVRLSKLCVQEGSTGKKSKKQQQRLLRNMGAHSVVLELLQIPYEKGEDVRMQEIMKLAHEFLQNFCAGNQQNQALLHKHINLFLNPGILEAVTMQHIFMNNFQLCSEINERVVQHFVHCTESHGRHVQYLKFLQTIVKAENKFIKKCQDIVMAELVNSGEDVLVFYNDRASFQTLVQMMRSERDRMDENSPLMYHIHLVELLAVCTEGKNVYTEIKCNSLLPLDDIVRVVTHEDCIPEVKIAYINFLNHCYVDTEVEMKEIYTSNHMWKLQVLPISRKKHADTMLERYVTETVMSIVTCFFSSPFSDQSTSLQVVWTTRQPVFVQLLQGVFRVYHCNWLNPVQKASVEACIKVLSDVAKSRAIAIPVDLDSQVNNLFVKSNNVVQKSILNWRLSAKNTSRRDSCLSTSKDYRNIIERLQDIVSALEDRLRPLVQAELSVLVDVLHRPELLFPENTEARKKCESGGFISKLIKHTKQLLEENEERLCIKVLQTLREMMTKDRGYGEKGEALRQILVNRYYGNVKAGPRRESLTAFSNGPLAPGAQGKSPTGTSGVGGRGDLSLAEVQCHLDKEGASDLVIDLIMNATSDRIFQESILLAIALLEGGNTVIQRSFYQRLTADNKSEKFFKVFYERMKLAQQEIKATVTVNTSDLGSKKKDEEPPDKGTPPRVPVVAMVTEEVKEQLVEASTVTKKAYTTYRREAEAEEHQAAADGSPIPTADKSQDEGEMSVIITIMQPILRLMQLLCENHNRDLQNFLRYQNNKNNYNLVCETLQFLDCICGSTTGGLGLLGLYINEKNVGLINQTVESLTEYCQGPCHENQNCIATHECNGIDIIIALILNDINPLGKKRMDLVLELKNNASKLLLAIMESRHDSENAERILYNMRPKELVEVIKKAYMQGEIEVEEPQEGEEGEEEHSASPRNVGHNIYILAHQLARHNKELQAMLKPGGTYGEGDEALEFYAKHTAQIEIVRLDRTMEQIVFPVPNICEFLTQESKLRVYYTTERDEQGSKINDFFLRSEDLFNEMNWQKKLRAQPILYWCSRNMSFWSSISFNLAVLMNLLVAFFYPLEGVRGGTLEPHLSALLWIAMLVSLAIVIVLPQPHGIRALIASTILRLIFSVGLEPTLLLLGGFNLCNKVIFLMSFVGNRGTFTRGYIAMIMDVEFLYHLLYLIICGLGVFVHVFFYSLLLFDLVYREETLLNVIKSVTRNGRSIVLTAVLALILVYLFSIVGYIFFKDDFILAVDRIPNKTLDKSLKSLCFCFTASITIQPSVVIEDKERTCDSLLMCIVTVLSHGLRSGGGVGDVLRKPSKEEPLFAARVIYDLLFFFMVIIIVLNLIFGVIIDTFADLRSEKQKKEEILKTTCFICGLERDKFDNKTVTFEEHIKVEHNMWHYLFFIVLVKVKDSTEYTGPESYVAEMIRHNLDWFPRMRAMSLVSSDADGEQNEIRNLQEKLESTMKLVTNLSSQLTELKEQMTEQRKQKQRIGLLGQPAHMNINPQQPA</sequence>
<dbReference type="Pfam" id="PF02815">
    <property type="entry name" value="MIR"/>
    <property type="match status" value="1"/>
</dbReference>
<feature type="transmembrane region" description="Helical" evidence="21">
    <location>
        <begin position="2467"/>
        <end position="2494"/>
    </location>
</feature>
<evidence type="ECO:0000256" key="23">
    <source>
        <dbReference type="SAM" id="MobiDB-lite"/>
    </source>
</evidence>
<dbReference type="PROSITE" id="PS50919">
    <property type="entry name" value="MIR"/>
    <property type="match status" value="3"/>
</dbReference>
<comment type="similarity">
    <text evidence="3 21">Belongs to the InsP3 receptor family.</text>
</comment>
<dbReference type="SUPFAM" id="SSF82109">
    <property type="entry name" value="MIR domain"/>
    <property type="match status" value="2"/>
</dbReference>
<dbReference type="PANTHER" id="PTHR45816:SF2">
    <property type="entry name" value="INOSITOL 1,4,5-TRISPHOSPHATE RECEPTOR"/>
    <property type="match status" value="1"/>
</dbReference>
<reference evidence="25" key="2">
    <citation type="submission" date="2025-09" db="UniProtKB">
        <authorList>
            <consortium name="Ensembl"/>
        </authorList>
    </citation>
    <scope>IDENTIFICATION</scope>
</reference>
<feature type="transmembrane region" description="Helical" evidence="21">
    <location>
        <begin position="2360"/>
        <end position="2382"/>
    </location>
</feature>
<feature type="domain" description="MIR" evidence="24">
    <location>
        <begin position="230"/>
        <end position="286"/>
    </location>
</feature>
<dbReference type="Ensembl" id="ENSOMET00000016305.1">
    <property type="protein sequence ID" value="ENSOMEP00000000163.1"/>
    <property type="gene ID" value="ENSOMEG00000023848.1"/>
</dbReference>
<keyword evidence="10 21" id="KW-0106">Calcium</keyword>
<keyword evidence="15 21" id="KW-1071">Ligand-gated ion channel</keyword>
<feature type="domain" description="MIR" evidence="24">
    <location>
        <begin position="111"/>
        <end position="165"/>
    </location>
</feature>
<comment type="subunit">
    <text evidence="20">Homotetramer. Interacts with CABP1. Interacts with BOK; regulates ITPR2 expression. Interacts with BCL2L10. Interacts with TRPC4. Interacts with CHGA and CHGB.</text>
</comment>
<keyword evidence="22" id="KW-0175">Coiled coil</keyword>
<evidence type="ECO:0000256" key="19">
    <source>
        <dbReference type="ARBA" id="ARBA00059076"/>
    </source>
</evidence>
<feature type="domain" description="MIR" evidence="24">
    <location>
        <begin position="363"/>
        <end position="419"/>
    </location>
</feature>
<reference evidence="25" key="1">
    <citation type="submission" date="2025-08" db="UniProtKB">
        <authorList>
            <consortium name="Ensembl"/>
        </authorList>
    </citation>
    <scope>IDENTIFICATION</scope>
</reference>
<feature type="region of interest" description="Disordered" evidence="23">
    <location>
        <begin position="1111"/>
        <end position="1133"/>
    </location>
</feature>
<dbReference type="SMART" id="SM00472">
    <property type="entry name" value="MIR"/>
    <property type="match status" value="4"/>
</dbReference>
<keyword evidence="9 21" id="KW-0256">Endoplasmic reticulum</keyword>
<evidence type="ECO:0000259" key="24">
    <source>
        <dbReference type="PROSITE" id="PS50919"/>
    </source>
</evidence>
<dbReference type="Gene3D" id="1.25.10.30">
    <property type="entry name" value="IP3 receptor type 1 binding core, RIH domain"/>
    <property type="match status" value="1"/>
</dbReference>
<evidence type="ECO:0000256" key="9">
    <source>
        <dbReference type="ARBA" id="ARBA00022824"/>
    </source>
</evidence>
<dbReference type="GO" id="GO:0070679">
    <property type="term" value="F:inositol 1,4,5 trisphosphate binding"/>
    <property type="evidence" value="ECO:0007669"/>
    <property type="project" value="UniProtKB-UniRule"/>
</dbReference>
<evidence type="ECO:0000256" key="8">
    <source>
        <dbReference type="ARBA" id="ARBA00022737"/>
    </source>
</evidence>
<dbReference type="FunFam" id="2.80.10.50:FF:000005">
    <property type="entry name" value="Inositol 1,4,5-trisphosphate receptor type 2"/>
    <property type="match status" value="1"/>
</dbReference>
<evidence type="ECO:0000256" key="4">
    <source>
        <dbReference type="ARBA" id="ARBA00022448"/>
    </source>
</evidence>
<dbReference type="GO" id="GO:0051209">
    <property type="term" value="P:release of sequestered calcium ion into cytosol"/>
    <property type="evidence" value="ECO:0007669"/>
    <property type="project" value="UniProtKB-UniRule"/>
</dbReference>
<proteinExistence type="inferred from homology"/>
<comment type="catalytic activity">
    <reaction evidence="18">
        <text>Ca(2+)(in) = Ca(2+)(out)</text>
        <dbReference type="Rhea" id="RHEA:29671"/>
        <dbReference type="ChEBI" id="CHEBI:29108"/>
    </reaction>
</comment>
<keyword evidence="5 21" id="KW-0109">Calcium transport</keyword>
<dbReference type="InterPro" id="IPR005821">
    <property type="entry name" value="Ion_trans_dom"/>
</dbReference>
<feature type="coiled-coil region" evidence="22">
    <location>
        <begin position="2580"/>
        <end position="2628"/>
    </location>
</feature>
<dbReference type="OMA" id="DKSQDEG"/>
<dbReference type="PANTHER" id="PTHR45816">
    <property type="entry name" value="MIR DOMAIN-CONTAINING PROTEIN"/>
    <property type="match status" value="1"/>
</dbReference>
<dbReference type="Gene3D" id="2.80.10.50">
    <property type="match status" value="2"/>
</dbReference>
<evidence type="ECO:0000256" key="17">
    <source>
        <dbReference type="ARBA" id="ARBA00023329"/>
    </source>
</evidence>
<evidence type="ECO:0000256" key="18">
    <source>
        <dbReference type="ARBA" id="ARBA00036634"/>
    </source>
</evidence>
<dbReference type="InterPro" id="IPR016093">
    <property type="entry name" value="MIR_motif"/>
</dbReference>
<dbReference type="InterPro" id="IPR036300">
    <property type="entry name" value="MIR_dom_sf"/>
</dbReference>
<dbReference type="FunFam" id="2.80.10.50:FF:000002">
    <property type="entry name" value="Inositol 1,4,5-trisphosphate receptor type 2"/>
    <property type="match status" value="1"/>
</dbReference>
<evidence type="ECO:0000256" key="5">
    <source>
        <dbReference type="ARBA" id="ARBA00022568"/>
    </source>
</evidence>
<dbReference type="GeneTree" id="ENSGT00940000155071"/>
<dbReference type="Pfam" id="PF08454">
    <property type="entry name" value="RIH_assoc"/>
    <property type="match status" value="1"/>
</dbReference>
<keyword evidence="16 21" id="KW-0407">Ion channel</keyword>
<dbReference type="InterPro" id="IPR000493">
    <property type="entry name" value="InsP3_rcpt"/>
</dbReference>
<keyword evidence="7 21" id="KW-0812">Transmembrane</keyword>
<keyword evidence="6 21" id="KW-0107">Calcium channel</keyword>
<feature type="region of interest" description="Disordered" evidence="23">
    <location>
        <begin position="1794"/>
        <end position="1814"/>
    </location>
</feature>
<organism evidence="25 26">
    <name type="scientific">Oryzias melastigma</name>
    <name type="common">Marine medaka</name>
    <dbReference type="NCBI Taxonomy" id="30732"/>
    <lineage>
        <taxon>Eukaryota</taxon>
        <taxon>Metazoa</taxon>
        <taxon>Chordata</taxon>
        <taxon>Craniata</taxon>
        <taxon>Vertebrata</taxon>
        <taxon>Euteleostomi</taxon>
        <taxon>Actinopterygii</taxon>
        <taxon>Neopterygii</taxon>
        <taxon>Teleostei</taxon>
        <taxon>Neoteleostei</taxon>
        <taxon>Acanthomorphata</taxon>
        <taxon>Ovalentaria</taxon>
        <taxon>Atherinomorphae</taxon>
        <taxon>Beloniformes</taxon>
        <taxon>Adrianichthyidae</taxon>
        <taxon>Oryziinae</taxon>
        <taxon>Oryzias</taxon>
    </lineage>
</organism>
<evidence type="ECO:0000256" key="1">
    <source>
        <dbReference type="ARBA" id="ARBA00004477"/>
    </source>
</evidence>
<protein>
    <recommendedName>
        <fullName evidence="21">Inositol 1,4,5-trisphosphate receptor</fullName>
    </recommendedName>
</protein>
<feature type="compositionally biased region" description="Basic and acidic residues" evidence="23">
    <location>
        <begin position="1798"/>
        <end position="1808"/>
    </location>
</feature>
<dbReference type="Pfam" id="PF00520">
    <property type="entry name" value="Ion_trans"/>
    <property type="match status" value="1"/>
</dbReference>
<dbReference type="InterPro" id="IPR000699">
    <property type="entry name" value="RIH_dom"/>
</dbReference>
<feature type="region of interest" description="Disordered" evidence="23">
    <location>
        <begin position="1676"/>
        <end position="1700"/>
    </location>
</feature>
<feature type="transmembrane region" description="Helical" evidence="21">
    <location>
        <begin position="2228"/>
        <end position="2246"/>
    </location>
</feature>
<dbReference type="InterPro" id="IPR035910">
    <property type="entry name" value="RyR/IP3R_RIH_dom_sf"/>
</dbReference>
<evidence type="ECO:0000256" key="20">
    <source>
        <dbReference type="ARBA" id="ARBA00061937"/>
    </source>
</evidence>
<name>A0A3B3B555_ORYME</name>
<evidence type="ECO:0000256" key="2">
    <source>
        <dbReference type="ARBA" id="ARBA00004638"/>
    </source>
</evidence>
<dbReference type="GO" id="GO:0005220">
    <property type="term" value="F:inositol 1,4,5-trisphosphate-gated calcium channel activity"/>
    <property type="evidence" value="ECO:0007669"/>
    <property type="project" value="UniProtKB-UniRule"/>
</dbReference>
<keyword evidence="13 21" id="KW-0472">Membrane</keyword>
<evidence type="ECO:0000256" key="11">
    <source>
        <dbReference type="ARBA" id="ARBA00022989"/>
    </source>
</evidence>
<dbReference type="Pfam" id="PF01365">
    <property type="entry name" value="RYDR_ITPR"/>
    <property type="match status" value="2"/>
</dbReference>
<evidence type="ECO:0000256" key="7">
    <source>
        <dbReference type="ARBA" id="ARBA00022692"/>
    </source>
</evidence>
<dbReference type="PRINTS" id="PR00779">
    <property type="entry name" value="INSP3RECEPTR"/>
</dbReference>
<accession>A0A3B3B555</accession>
<dbReference type="GO" id="GO:0030658">
    <property type="term" value="C:transport vesicle membrane"/>
    <property type="evidence" value="ECO:0007669"/>
    <property type="project" value="UniProtKB-SubCell"/>
</dbReference>
<keyword evidence="11 21" id="KW-1133">Transmembrane helix</keyword>
<comment type="domain">
    <text evidence="21">The ITPR1 structure has a large solenoid CY assembly built around the central helical bundle made of the C-terminal domains from four ITPR1 subunits. The solenoid scaffold includes domains responsible for binding of ligands and regulatory proteins and is connected via an allosteric nexus at the cytosolic-membrane interface to the transmembrane channel assembly. Six transmembrane helices from each subunit form the central ion-conduction pore.</text>
</comment>
<dbReference type="Gene3D" id="1.10.287.70">
    <property type="match status" value="1"/>
</dbReference>
<dbReference type="Proteomes" id="UP000261560">
    <property type="component" value="Unplaced"/>
</dbReference>
<evidence type="ECO:0000256" key="10">
    <source>
        <dbReference type="ARBA" id="ARBA00022837"/>
    </source>
</evidence>
<evidence type="ECO:0000313" key="26">
    <source>
        <dbReference type="Proteomes" id="UP000261560"/>
    </source>
</evidence>
<feature type="transmembrane region" description="Helical" evidence="21">
    <location>
        <begin position="2194"/>
        <end position="2216"/>
    </location>
</feature>
<dbReference type="FunFam" id="1.25.10.30:FF:000001">
    <property type="entry name" value="Inositol 1,4,5-trisphosphate receptor, type 2"/>
    <property type="match status" value="1"/>
</dbReference>
<dbReference type="GO" id="GO:0005789">
    <property type="term" value="C:endoplasmic reticulum membrane"/>
    <property type="evidence" value="ECO:0007669"/>
    <property type="project" value="UniProtKB-SubCell"/>
</dbReference>
<keyword evidence="8" id="KW-0677">Repeat</keyword>
<feature type="region of interest" description="Disordered" evidence="23">
    <location>
        <begin position="1846"/>
        <end position="1869"/>
    </location>
</feature>
<dbReference type="Pfam" id="PF08709">
    <property type="entry name" value="Ins145_P3_rec"/>
    <property type="match status" value="1"/>
</dbReference>
<evidence type="ECO:0000256" key="6">
    <source>
        <dbReference type="ARBA" id="ARBA00022673"/>
    </source>
</evidence>
<dbReference type="SUPFAM" id="SSF100909">
    <property type="entry name" value="IP3 receptor type 1 binding core, domain 2"/>
    <property type="match status" value="2"/>
</dbReference>
<dbReference type="PaxDb" id="30732-ENSOMEP00000000163"/>
<keyword evidence="14 21" id="KW-0675">Receptor</keyword>
<comment type="function">
    <text evidence="21">Receptor for inositol 1,4,5-trisphosphate, a second messenger that mediates the release of intracellular calcium.</text>
</comment>
<comment type="subcellular location">
    <subcellularLocation>
        <location evidence="2">Cytoplasmic vesicle</location>
        <location evidence="2">Secretory vesicle membrane</location>
        <topology evidence="2">Multi-pass membrane protein</topology>
    </subcellularLocation>
    <subcellularLocation>
        <location evidence="1 21">Endoplasmic reticulum membrane</location>
        <topology evidence="1 21">Multi-pass membrane protein</topology>
    </subcellularLocation>
</comment>
<evidence type="ECO:0000256" key="16">
    <source>
        <dbReference type="ARBA" id="ARBA00023303"/>
    </source>
</evidence>
<dbReference type="InterPro" id="IPR014821">
    <property type="entry name" value="Ins145_P3_rcpt"/>
</dbReference>
<evidence type="ECO:0000256" key="12">
    <source>
        <dbReference type="ARBA" id="ARBA00023065"/>
    </source>
</evidence>
<dbReference type="STRING" id="30732.ENSOMEP00000000163"/>
<evidence type="ECO:0000256" key="21">
    <source>
        <dbReference type="RuleBase" id="RU368044"/>
    </source>
</evidence>
<comment type="function">
    <text evidence="19">Inositol 1,4,5-trisphosphate-gated calcium channel that upon inositol 1,4,5-trisphosphate binding transports calcium from the endoplasmic reticulum lumen to cytoplasm. Exists in two states; a long-lived closed state where the channel is essentially 'parked' with only very rare visits to an open state and that ligands facilitate the transition from the 'parked' state into a 'drive' mode represented by periods of bursting activity.</text>
</comment>
<evidence type="ECO:0000256" key="14">
    <source>
        <dbReference type="ARBA" id="ARBA00023170"/>
    </source>
</evidence>
<feature type="transmembrane region" description="Helical" evidence="21">
    <location>
        <begin position="2315"/>
        <end position="2340"/>
    </location>
</feature>
<keyword evidence="17" id="KW-0968">Cytoplasmic vesicle</keyword>
<dbReference type="InterPro" id="IPR015925">
    <property type="entry name" value="Ryanodine_IP3_receptor"/>
</dbReference>
<keyword evidence="12 21" id="KW-0406">Ion transport</keyword>
<keyword evidence="4 21" id="KW-0813">Transport</keyword>
<dbReference type="InterPro" id="IPR013662">
    <property type="entry name" value="RIH_assoc-dom"/>
</dbReference>
<evidence type="ECO:0000313" key="25">
    <source>
        <dbReference type="Ensembl" id="ENSOMEP00000000163.1"/>
    </source>
</evidence>
<evidence type="ECO:0000256" key="15">
    <source>
        <dbReference type="ARBA" id="ARBA00023286"/>
    </source>
</evidence>
<evidence type="ECO:0000256" key="22">
    <source>
        <dbReference type="SAM" id="Coils"/>
    </source>
</evidence>
<evidence type="ECO:0000256" key="13">
    <source>
        <dbReference type="ARBA" id="ARBA00023136"/>
    </source>
</evidence>
<keyword evidence="26" id="KW-1185">Reference proteome</keyword>